<organism evidence="2 3">
    <name type="scientific">Hydnum rufescens UP504</name>
    <dbReference type="NCBI Taxonomy" id="1448309"/>
    <lineage>
        <taxon>Eukaryota</taxon>
        <taxon>Fungi</taxon>
        <taxon>Dikarya</taxon>
        <taxon>Basidiomycota</taxon>
        <taxon>Agaricomycotina</taxon>
        <taxon>Agaricomycetes</taxon>
        <taxon>Cantharellales</taxon>
        <taxon>Hydnaceae</taxon>
        <taxon>Hydnum</taxon>
    </lineage>
</organism>
<feature type="region of interest" description="Disordered" evidence="1">
    <location>
        <begin position="349"/>
        <end position="403"/>
    </location>
</feature>
<sequence>MSTASTHHAKSTPLATNRSKSGGLAGAGEGLTSTPTLSSEASCLPSGGSSIPMMWANEAGDLIPSPQLLTLHYSLTGISIPHFDTHESLERALNHQSSKTSDGEDIYNERPLSWNYDPTKDGGTFDFISCALYREYLGFAHHAYQLASAWHCIGEDVLGTLPALPTVPWPWLDMFVFMSGEHEVWDKHDNEIIVSALLSIAYEHLGYVEFVTHAYIDHICGNNNLKVPSFGVDNQSWCEEFLSLVSGSIPQKIARVFQMVIIWGNILQYICPPQGYPCQKDGQSLASALEQLISFSHEKEHIIFLQEALGYGPFPSARGFVPTVYHVEYVPGLGPVETLVHPAHYNADIANEPSEDSSAPMQASTSVENNPYHSMYDGADNDDDDWDKSEDDGSQGNSKDVDDQKALDLIAAAHCGDCDACN</sequence>
<comment type="caution">
    <text evidence="2">The sequence shown here is derived from an EMBL/GenBank/DDBJ whole genome shotgun (WGS) entry which is preliminary data.</text>
</comment>
<reference evidence="2" key="1">
    <citation type="journal article" date="2020" name="Nat. Commun.">
        <title>Large-scale genome sequencing of mycorrhizal fungi provides insights into the early evolution of symbiotic traits.</title>
        <authorList>
            <person name="Miyauchi S."/>
            <person name="Kiss E."/>
            <person name="Kuo A."/>
            <person name="Drula E."/>
            <person name="Kohler A."/>
            <person name="Sanchez-Garcia M."/>
            <person name="Morin E."/>
            <person name="Andreopoulos B."/>
            <person name="Barry K.W."/>
            <person name="Bonito G."/>
            <person name="Buee M."/>
            <person name="Carver A."/>
            <person name="Chen C."/>
            <person name="Cichocki N."/>
            <person name="Clum A."/>
            <person name="Culley D."/>
            <person name="Crous P.W."/>
            <person name="Fauchery L."/>
            <person name="Girlanda M."/>
            <person name="Hayes R.D."/>
            <person name="Keri Z."/>
            <person name="LaButti K."/>
            <person name="Lipzen A."/>
            <person name="Lombard V."/>
            <person name="Magnuson J."/>
            <person name="Maillard F."/>
            <person name="Murat C."/>
            <person name="Nolan M."/>
            <person name="Ohm R.A."/>
            <person name="Pangilinan J."/>
            <person name="Pereira M.F."/>
            <person name="Perotto S."/>
            <person name="Peter M."/>
            <person name="Pfister S."/>
            <person name="Riley R."/>
            <person name="Sitrit Y."/>
            <person name="Stielow J.B."/>
            <person name="Szollosi G."/>
            <person name="Zifcakova L."/>
            <person name="Stursova M."/>
            <person name="Spatafora J.W."/>
            <person name="Tedersoo L."/>
            <person name="Vaario L.M."/>
            <person name="Yamada A."/>
            <person name="Yan M."/>
            <person name="Wang P."/>
            <person name="Xu J."/>
            <person name="Bruns T."/>
            <person name="Baldrian P."/>
            <person name="Vilgalys R."/>
            <person name="Dunand C."/>
            <person name="Henrissat B."/>
            <person name="Grigoriev I.V."/>
            <person name="Hibbett D."/>
            <person name="Nagy L.G."/>
            <person name="Martin F.M."/>
        </authorList>
    </citation>
    <scope>NUCLEOTIDE SEQUENCE</scope>
    <source>
        <strain evidence="2">UP504</strain>
    </source>
</reference>
<gene>
    <name evidence="2" type="ORF">BS47DRAFT_1369851</name>
</gene>
<dbReference type="EMBL" id="MU129477">
    <property type="protein sequence ID" value="KAF9503018.1"/>
    <property type="molecule type" value="Genomic_DNA"/>
</dbReference>
<proteinExistence type="predicted"/>
<feature type="compositionally biased region" description="Acidic residues" evidence="1">
    <location>
        <begin position="379"/>
        <end position="393"/>
    </location>
</feature>
<evidence type="ECO:0000313" key="2">
    <source>
        <dbReference type="EMBL" id="KAF9503018.1"/>
    </source>
</evidence>
<name>A0A9P6DLF6_9AGAM</name>
<protein>
    <submittedName>
        <fullName evidence="2">Uncharacterized protein</fullName>
    </submittedName>
</protein>
<accession>A0A9P6DLF6</accession>
<evidence type="ECO:0000256" key="1">
    <source>
        <dbReference type="SAM" id="MobiDB-lite"/>
    </source>
</evidence>
<feature type="region of interest" description="Disordered" evidence="1">
    <location>
        <begin position="1"/>
        <end position="44"/>
    </location>
</feature>
<feature type="compositionally biased region" description="Polar residues" evidence="1">
    <location>
        <begin position="31"/>
        <end position="41"/>
    </location>
</feature>
<keyword evidence="3" id="KW-1185">Reference proteome</keyword>
<feature type="compositionally biased region" description="Polar residues" evidence="1">
    <location>
        <begin position="356"/>
        <end position="372"/>
    </location>
</feature>
<dbReference type="AlphaFoldDB" id="A0A9P6DLF6"/>
<evidence type="ECO:0000313" key="3">
    <source>
        <dbReference type="Proteomes" id="UP000886523"/>
    </source>
</evidence>
<dbReference type="Proteomes" id="UP000886523">
    <property type="component" value="Unassembled WGS sequence"/>
</dbReference>